<keyword evidence="3" id="KW-1003">Cell membrane</keyword>
<comment type="subcellular location">
    <subcellularLocation>
        <location evidence="1 10">Cell membrane</location>
        <topology evidence="1 10">Multi-pass membrane protein</topology>
    </subcellularLocation>
</comment>
<dbReference type="InterPro" id="IPR035906">
    <property type="entry name" value="MetI-like_sf"/>
</dbReference>
<evidence type="ECO:0000313" key="12">
    <source>
        <dbReference type="EMBL" id="MBM7656685.1"/>
    </source>
</evidence>
<keyword evidence="6" id="KW-0653">Protein transport</keyword>
<evidence type="ECO:0000259" key="11">
    <source>
        <dbReference type="PROSITE" id="PS50928"/>
    </source>
</evidence>
<sequence length="335" mass="37203">MTSANEKITNEMFQPADLAQSESEKISENVVSVWRDAMRRFFQNKGALASLVILTLIILLAIFGPYFNHYGANTQDLNKSNLPPKISALSFLPFFSGEQAGVDIYQQHNVHEDHWFGTDQLGRDLWTRTWDGTRVSLLIALIATLADVFIGVTYGGISGYFGGAVDNILQRIIEIISGIPSLILTILLILIMKPGITTITISILLTNWVPMSRIVRGEVLKFKNQEFILASTTLGASHKRVLFKHLIPNSMGMIIVNTMFSIPTAIFFEAFLSFIGLGIRDPQASLGSLINSGYEVLQLQPYQTLYPGLVLCLLLISFNLIGNGLRDALDPKLRR</sequence>
<dbReference type="CDD" id="cd06261">
    <property type="entry name" value="TM_PBP2"/>
    <property type="match status" value="1"/>
</dbReference>
<dbReference type="PANTHER" id="PTHR43386:SF24">
    <property type="entry name" value="OLIGOPEPTIDE TRANSPORT SYSTEM PERMEASE PROTEIN AMID"/>
    <property type="match status" value="1"/>
</dbReference>
<feature type="transmembrane region" description="Helical" evidence="10">
    <location>
        <begin position="305"/>
        <end position="325"/>
    </location>
</feature>
<dbReference type="EMBL" id="JAFBEV010000001">
    <property type="protein sequence ID" value="MBM7656685.1"/>
    <property type="molecule type" value="Genomic_DNA"/>
</dbReference>
<feature type="transmembrane region" description="Helical" evidence="10">
    <location>
        <begin position="172"/>
        <end position="192"/>
    </location>
</feature>
<keyword evidence="13" id="KW-1185">Reference proteome</keyword>
<dbReference type="NCBIfam" id="NF045475">
    <property type="entry name" value="Opp3C"/>
    <property type="match status" value="1"/>
</dbReference>
<dbReference type="InterPro" id="IPR000515">
    <property type="entry name" value="MetI-like"/>
</dbReference>
<evidence type="ECO:0000256" key="1">
    <source>
        <dbReference type="ARBA" id="ARBA00004651"/>
    </source>
</evidence>
<gene>
    <name evidence="12" type="ORF">JOC27_000121</name>
</gene>
<evidence type="ECO:0000256" key="7">
    <source>
        <dbReference type="ARBA" id="ARBA00022989"/>
    </source>
</evidence>
<feature type="transmembrane region" description="Helical" evidence="10">
    <location>
        <begin position="135"/>
        <end position="160"/>
    </location>
</feature>
<feature type="transmembrane region" description="Helical" evidence="10">
    <location>
        <begin position="254"/>
        <end position="279"/>
    </location>
</feature>
<evidence type="ECO:0000256" key="9">
    <source>
        <dbReference type="ARBA" id="ARBA00024202"/>
    </source>
</evidence>
<keyword evidence="4 10" id="KW-0812">Transmembrane</keyword>
<dbReference type="Gene3D" id="1.10.3720.10">
    <property type="entry name" value="MetI-like"/>
    <property type="match status" value="1"/>
</dbReference>
<reference evidence="12 13" key="1">
    <citation type="submission" date="2021-01" db="EMBL/GenBank/DDBJ databases">
        <title>Genomic Encyclopedia of Type Strains, Phase IV (KMG-IV): sequencing the most valuable type-strain genomes for metagenomic binning, comparative biology and taxonomic classification.</title>
        <authorList>
            <person name="Goeker M."/>
        </authorList>
    </citation>
    <scope>NUCLEOTIDE SEQUENCE [LARGE SCALE GENOMIC DNA]</scope>
    <source>
        <strain evidence="12 13">DSM 100968</strain>
    </source>
</reference>
<evidence type="ECO:0000256" key="8">
    <source>
        <dbReference type="ARBA" id="ARBA00023136"/>
    </source>
</evidence>
<feature type="transmembrane region" description="Helical" evidence="10">
    <location>
        <begin position="47"/>
        <end position="67"/>
    </location>
</feature>
<evidence type="ECO:0000256" key="3">
    <source>
        <dbReference type="ARBA" id="ARBA00022475"/>
    </source>
</evidence>
<comment type="similarity">
    <text evidence="9">Belongs to the binding-protein-dependent transport system permease family. OppBC subfamily.</text>
</comment>
<keyword evidence="5" id="KW-0571">Peptide transport</keyword>
<dbReference type="PROSITE" id="PS50928">
    <property type="entry name" value="ABC_TM1"/>
    <property type="match status" value="1"/>
</dbReference>
<evidence type="ECO:0000313" key="13">
    <source>
        <dbReference type="Proteomes" id="UP000823201"/>
    </source>
</evidence>
<dbReference type="SUPFAM" id="SSF161098">
    <property type="entry name" value="MetI-like"/>
    <property type="match status" value="1"/>
</dbReference>
<comment type="caution">
    <text evidence="12">The sequence shown here is derived from an EMBL/GenBank/DDBJ whole genome shotgun (WGS) entry which is preliminary data.</text>
</comment>
<evidence type="ECO:0000256" key="5">
    <source>
        <dbReference type="ARBA" id="ARBA00022856"/>
    </source>
</evidence>
<dbReference type="InterPro" id="IPR025966">
    <property type="entry name" value="OppC_N"/>
</dbReference>
<dbReference type="Proteomes" id="UP000823201">
    <property type="component" value="Unassembled WGS sequence"/>
</dbReference>
<dbReference type="Pfam" id="PF12911">
    <property type="entry name" value="OppC_N"/>
    <property type="match status" value="1"/>
</dbReference>
<proteinExistence type="inferred from homology"/>
<evidence type="ECO:0000256" key="4">
    <source>
        <dbReference type="ARBA" id="ARBA00022692"/>
    </source>
</evidence>
<dbReference type="InterPro" id="IPR050366">
    <property type="entry name" value="BP-dependent_transpt_permease"/>
</dbReference>
<keyword evidence="8 10" id="KW-0472">Membrane</keyword>
<feature type="domain" description="ABC transmembrane type-1" evidence="11">
    <location>
        <begin position="133"/>
        <end position="322"/>
    </location>
</feature>
<keyword evidence="2 10" id="KW-0813">Transport</keyword>
<evidence type="ECO:0000256" key="6">
    <source>
        <dbReference type="ARBA" id="ARBA00022927"/>
    </source>
</evidence>
<dbReference type="Pfam" id="PF00528">
    <property type="entry name" value="BPD_transp_1"/>
    <property type="match status" value="1"/>
</dbReference>
<dbReference type="PANTHER" id="PTHR43386">
    <property type="entry name" value="OLIGOPEPTIDE TRANSPORT SYSTEM PERMEASE PROTEIN APPC"/>
    <property type="match status" value="1"/>
</dbReference>
<evidence type="ECO:0000256" key="2">
    <source>
        <dbReference type="ARBA" id="ARBA00022448"/>
    </source>
</evidence>
<accession>A0ABS2Q5H9</accession>
<keyword evidence="7 10" id="KW-1133">Transmembrane helix</keyword>
<evidence type="ECO:0000256" key="10">
    <source>
        <dbReference type="RuleBase" id="RU363032"/>
    </source>
</evidence>
<protein>
    <submittedName>
        <fullName evidence="12">Oligopeptide transport system permease protein</fullName>
    </submittedName>
</protein>
<dbReference type="RefSeq" id="WP_205005047.1">
    <property type="nucleotide sequence ID" value="NZ_CBCRXA010000001.1"/>
</dbReference>
<organism evidence="12 13">
    <name type="scientific">Sporolactobacillus spathodeae</name>
    <dbReference type="NCBI Taxonomy" id="1465502"/>
    <lineage>
        <taxon>Bacteria</taxon>
        <taxon>Bacillati</taxon>
        <taxon>Bacillota</taxon>
        <taxon>Bacilli</taxon>
        <taxon>Bacillales</taxon>
        <taxon>Sporolactobacillaceae</taxon>
        <taxon>Sporolactobacillus</taxon>
    </lineage>
</organism>
<name>A0ABS2Q5H9_9BACL</name>